<dbReference type="Proteomes" id="UP000663722">
    <property type="component" value="Chromosome"/>
</dbReference>
<keyword evidence="2" id="KW-1185">Reference proteome</keyword>
<gene>
    <name evidence="1" type="ORF">dnm_046810</name>
</gene>
<sequence>MTLSVQKLAINSVSPKKSGHRVKHNFIIISITDISAET</sequence>
<proteinExistence type="predicted"/>
<protein>
    <submittedName>
        <fullName evidence="1">Uncharacterized protein</fullName>
    </submittedName>
</protein>
<organism evidence="1 2">
    <name type="scientific">Desulfonema magnum</name>
    <dbReference type="NCBI Taxonomy" id="45655"/>
    <lineage>
        <taxon>Bacteria</taxon>
        <taxon>Pseudomonadati</taxon>
        <taxon>Thermodesulfobacteriota</taxon>
        <taxon>Desulfobacteria</taxon>
        <taxon>Desulfobacterales</taxon>
        <taxon>Desulfococcaceae</taxon>
        <taxon>Desulfonema</taxon>
    </lineage>
</organism>
<reference evidence="1" key="1">
    <citation type="journal article" date="2021" name="Microb. Physiol.">
        <title>Proteogenomic Insights into the Physiology of Marine, Sulfate-Reducing, Filamentous Desulfonema limicola and Desulfonema magnum.</title>
        <authorList>
            <person name="Schnaars V."/>
            <person name="Wohlbrand L."/>
            <person name="Scheve S."/>
            <person name="Hinrichs C."/>
            <person name="Reinhardt R."/>
            <person name="Rabus R."/>
        </authorList>
    </citation>
    <scope>NUCLEOTIDE SEQUENCE</scope>
    <source>
        <strain evidence="1">4be13</strain>
    </source>
</reference>
<dbReference type="EMBL" id="CP061800">
    <property type="protein sequence ID" value="QTA88634.1"/>
    <property type="molecule type" value="Genomic_DNA"/>
</dbReference>
<accession>A0A975GPA5</accession>
<evidence type="ECO:0000313" key="1">
    <source>
        <dbReference type="EMBL" id="QTA88634.1"/>
    </source>
</evidence>
<dbReference type="AlphaFoldDB" id="A0A975GPA5"/>
<evidence type="ECO:0000313" key="2">
    <source>
        <dbReference type="Proteomes" id="UP000663722"/>
    </source>
</evidence>
<dbReference type="KEGG" id="dmm:dnm_046810"/>
<name>A0A975GPA5_9BACT</name>